<feature type="region of interest" description="Disordered" evidence="1">
    <location>
        <begin position="1"/>
        <end position="28"/>
    </location>
</feature>
<feature type="non-terminal residue" evidence="2">
    <location>
        <position position="1"/>
    </location>
</feature>
<dbReference type="Proteomes" id="UP000265520">
    <property type="component" value="Unassembled WGS sequence"/>
</dbReference>
<sequence>PKGSRALRSRTMIPVNTAGEDTSMQEGVSGTLKEAVVKDVVTP</sequence>
<dbReference type="AlphaFoldDB" id="A0A392UXU4"/>
<name>A0A392UXU4_9FABA</name>
<proteinExistence type="predicted"/>
<feature type="compositionally biased region" description="Polar residues" evidence="1">
    <location>
        <begin position="19"/>
        <end position="28"/>
    </location>
</feature>
<accession>A0A392UXU4</accession>
<protein>
    <submittedName>
        <fullName evidence="2">Uncharacterized protein</fullName>
    </submittedName>
</protein>
<comment type="caution">
    <text evidence="2">The sequence shown here is derived from an EMBL/GenBank/DDBJ whole genome shotgun (WGS) entry which is preliminary data.</text>
</comment>
<evidence type="ECO:0000313" key="2">
    <source>
        <dbReference type="EMBL" id="MCI80836.1"/>
    </source>
</evidence>
<evidence type="ECO:0000256" key="1">
    <source>
        <dbReference type="SAM" id="MobiDB-lite"/>
    </source>
</evidence>
<evidence type="ECO:0000313" key="3">
    <source>
        <dbReference type="Proteomes" id="UP000265520"/>
    </source>
</evidence>
<keyword evidence="3" id="KW-1185">Reference proteome</keyword>
<organism evidence="2 3">
    <name type="scientific">Trifolium medium</name>
    <dbReference type="NCBI Taxonomy" id="97028"/>
    <lineage>
        <taxon>Eukaryota</taxon>
        <taxon>Viridiplantae</taxon>
        <taxon>Streptophyta</taxon>
        <taxon>Embryophyta</taxon>
        <taxon>Tracheophyta</taxon>
        <taxon>Spermatophyta</taxon>
        <taxon>Magnoliopsida</taxon>
        <taxon>eudicotyledons</taxon>
        <taxon>Gunneridae</taxon>
        <taxon>Pentapetalae</taxon>
        <taxon>rosids</taxon>
        <taxon>fabids</taxon>
        <taxon>Fabales</taxon>
        <taxon>Fabaceae</taxon>
        <taxon>Papilionoideae</taxon>
        <taxon>50 kb inversion clade</taxon>
        <taxon>NPAAA clade</taxon>
        <taxon>Hologalegina</taxon>
        <taxon>IRL clade</taxon>
        <taxon>Trifolieae</taxon>
        <taxon>Trifolium</taxon>
    </lineage>
</organism>
<reference evidence="2 3" key="1">
    <citation type="journal article" date="2018" name="Front. Plant Sci.">
        <title>Red Clover (Trifolium pratense) and Zigzag Clover (T. medium) - A Picture of Genomic Similarities and Differences.</title>
        <authorList>
            <person name="Dluhosova J."/>
            <person name="Istvanek J."/>
            <person name="Nedelnik J."/>
            <person name="Repkova J."/>
        </authorList>
    </citation>
    <scope>NUCLEOTIDE SEQUENCE [LARGE SCALE GENOMIC DNA]</scope>
    <source>
        <strain evidence="3">cv. 10/8</strain>
        <tissue evidence="2">Leaf</tissue>
    </source>
</reference>
<dbReference type="EMBL" id="LXQA011004512">
    <property type="protein sequence ID" value="MCI80836.1"/>
    <property type="molecule type" value="Genomic_DNA"/>
</dbReference>